<name>A0AAV7T198_PLEWA</name>
<organism evidence="2 3">
    <name type="scientific">Pleurodeles waltl</name>
    <name type="common">Iberian ribbed newt</name>
    <dbReference type="NCBI Taxonomy" id="8319"/>
    <lineage>
        <taxon>Eukaryota</taxon>
        <taxon>Metazoa</taxon>
        <taxon>Chordata</taxon>
        <taxon>Craniata</taxon>
        <taxon>Vertebrata</taxon>
        <taxon>Euteleostomi</taxon>
        <taxon>Amphibia</taxon>
        <taxon>Batrachia</taxon>
        <taxon>Caudata</taxon>
        <taxon>Salamandroidea</taxon>
        <taxon>Salamandridae</taxon>
        <taxon>Pleurodelinae</taxon>
        <taxon>Pleurodeles</taxon>
    </lineage>
</organism>
<dbReference type="Proteomes" id="UP001066276">
    <property type="component" value="Chromosome 4_1"/>
</dbReference>
<feature type="compositionally biased region" description="Basic and acidic residues" evidence="1">
    <location>
        <begin position="105"/>
        <end position="148"/>
    </location>
</feature>
<evidence type="ECO:0000256" key="1">
    <source>
        <dbReference type="SAM" id="MobiDB-lite"/>
    </source>
</evidence>
<feature type="compositionally biased region" description="Basic and acidic residues" evidence="1">
    <location>
        <begin position="34"/>
        <end position="43"/>
    </location>
</feature>
<accession>A0AAV7T198</accession>
<gene>
    <name evidence="2" type="ORF">NDU88_001912</name>
</gene>
<proteinExistence type="predicted"/>
<feature type="compositionally biased region" description="Low complexity" evidence="1">
    <location>
        <begin position="89"/>
        <end position="101"/>
    </location>
</feature>
<protein>
    <submittedName>
        <fullName evidence="2">Uncharacterized protein</fullName>
    </submittedName>
</protein>
<feature type="compositionally biased region" description="Basic residues" evidence="1">
    <location>
        <begin position="158"/>
        <end position="168"/>
    </location>
</feature>
<evidence type="ECO:0000313" key="3">
    <source>
        <dbReference type="Proteomes" id="UP001066276"/>
    </source>
</evidence>
<feature type="compositionally biased region" description="Basic and acidic residues" evidence="1">
    <location>
        <begin position="53"/>
        <end position="77"/>
    </location>
</feature>
<dbReference type="EMBL" id="JANPWB010000007">
    <property type="protein sequence ID" value="KAJ1170031.1"/>
    <property type="molecule type" value="Genomic_DNA"/>
</dbReference>
<evidence type="ECO:0000313" key="2">
    <source>
        <dbReference type="EMBL" id="KAJ1170031.1"/>
    </source>
</evidence>
<reference evidence="2" key="1">
    <citation type="journal article" date="2022" name="bioRxiv">
        <title>Sequencing and chromosome-scale assembly of the giantPleurodeles waltlgenome.</title>
        <authorList>
            <person name="Brown T."/>
            <person name="Elewa A."/>
            <person name="Iarovenko S."/>
            <person name="Subramanian E."/>
            <person name="Araus A.J."/>
            <person name="Petzold A."/>
            <person name="Susuki M."/>
            <person name="Suzuki K.-i.T."/>
            <person name="Hayashi T."/>
            <person name="Toyoda A."/>
            <person name="Oliveira C."/>
            <person name="Osipova E."/>
            <person name="Leigh N.D."/>
            <person name="Simon A."/>
            <person name="Yun M.H."/>
        </authorList>
    </citation>
    <scope>NUCLEOTIDE SEQUENCE</scope>
    <source>
        <strain evidence="2">20211129_DDA</strain>
        <tissue evidence="2">Liver</tissue>
    </source>
</reference>
<dbReference type="AlphaFoldDB" id="A0AAV7T198"/>
<feature type="region of interest" description="Disordered" evidence="1">
    <location>
        <begin position="15"/>
        <end position="168"/>
    </location>
</feature>
<keyword evidence="3" id="KW-1185">Reference proteome</keyword>
<feature type="compositionally biased region" description="Polar residues" evidence="1">
    <location>
        <begin position="78"/>
        <end position="88"/>
    </location>
</feature>
<sequence>MCVNPGVEGYAVALGEEEKTLKETSGIFGQNGSTEKEDARPESRGVTQQKTEGTNRKFRATEETREAEPSAKDETRQENANTPATSQEGRGYYRCRGLRCGAGRGRKDAERNKRRLRPELEYRERGRQTREQRRDPLEDRGDKQKIQSEGEDPGSRAFRQRRDKTGKR</sequence>
<comment type="caution">
    <text evidence="2">The sequence shown here is derived from an EMBL/GenBank/DDBJ whole genome shotgun (WGS) entry which is preliminary data.</text>
</comment>